<keyword evidence="3" id="KW-0863">Zinc-finger</keyword>
<evidence type="ECO:0000256" key="4">
    <source>
        <dbReference type="ARBA" id="ARBA00022833"/>
    </source>
</evidence>
<reference evidence="12" key="1">
    <citation type="submission" date="2017-08" db="EMBL/GenBank/DDBJ databases">
        <authorList>
            <person name="Polle J.E."/>
            <person name="Barry K."/>
            <person name="Cushman J."/>
            <person name="Schmutz J."/>
            <person name="Tran D."/>
            <person name="Hathwaick L.T."/>
            <person name="Yim W.C."/>
            <person name="Jenkins J."/>
            <person name="Mckie-Krisberg Z.M."/>
            <person name="Prochnik S."/>
            <person name="Lindquist E."/>
            <person name="Dockter R.B."/>
            <person name="Adam C."/>
            <person name="Molina H."/>
            <person name="Bunkerborg J."/>
            <person name="Jin E."/>
            <person name="Buchheim M."/>
            <person name="Magnuson J."/>
        </authorList>
    </citation>
    <scope>NUCLEOTIDE SEQUENCE</scope>
    <source>
        <strain evidence="12">CCAP 19/18</strain>
    </source>
</reference>
<dbReference type="EMBL" id="MU069491">
    <property type="protein sequence ID" value="KAF5841217.1"/>
    <property type="molecule type" value="Genomic_DNA"/>
</dbReference>
<dbReference type="Pfam" id="PF08209">
    <property type="entry name" value="Sgf11"/>
    <property type="match status" value="1"/>
</dbReference>
<evidence type="ECO:0000256" key="3">
    <source>
        <dbReference type="ARBA" id="ARBA00022771"/>
    </source>
</evidence>
<feature type="region of interest" description="Disordered" evidence="11">
    <location>
        <begin position="122"/>
        <end position="141"/>
    </location>
</feature>
<evidence type="ECO:0000256" key="10">
    <source>
        <dbReference type="RuleBase" id="RU261113"/>
    </source>
</evidence>
<accession>A0ABQ7H2X8</accession>
<comment type="caution">
    <text evidence="12">The sequence shown here is derived from an EMBL/GenBank/DDBJ whole genome shotgun (WGS) entry which is preliminary data.</text>
</comment>
<dbReference type="PANTHER" id="PTHR47674:SF3">
    <property type="entry name" value="SAGA-ASSOCIATED FACTOR 11"/>
    <property type="match status" value="1"/>
</dbReference>
<evidence type="ECO:0000256" key="11">
    <source>
        <dbReference type="SAM" id="MobiDB-lite"/>
    </source>
</evidence>
<evidence type="ECO:0000256" key="7">
    <source>
        <dbReference type="ARBA" id="ARBA00023159"/>
    </source>
</evidence>
<dbReference type="InterPro" id="IPR013246">
    <property type="entry name" value="SAGA_su_Sgf11"/>
</dbReference>
<keyword evidence="8" id="KW-0804">Transcription</keyword>
<keyword evidence="6" id="KW-0805">Transcription regulation</keyword>
<proteinExistence type="inferred from homology"/>
<dbReference type="Proteomes" id="UP000815325">
    <property type="component" value="Unassembled WGS sequence"/>
</dbReference>
<comment type="similarity">
    <text evidence="10">Belongs to the SGF11 family.</text>
</comment>
<dbReference type="PANTHER" id="PTHR47674">
    <property type="entry name" value="SAGA-ASSOCIATED FACTOR 11"/>
    <property type="match status" value="1"/>
</dbReference>
<evidence type="ECO:0000256" key="1">
    <source>
        <dbReference type="ARBA" id="ARBA00004123"/>
    </source>
</evidence>
<organism evidence="12 13">
    <name type="scientific">Dunaliella salina</name>
    <name type="common">Green alga</name>
    <name type="synonym">Protococcus salinus</name>
    <dbReference type="NCBI Taxonomy" id="3046"/>
    <lineage>
        <taxon>Eukaryota</taxon>
        <taxon>Viridiplantae</taxon>
        <taxon>Chlorophyta</taxon>
        <taxon>core chlorophytes</taxon>
        <taxon>Chlorophyceae</taxon>
        <taxon>CS clade</taxon>
        <taxon>Chlamydomonadales</taxon>
        <taxon>Dunaliellaceae</taxon>
        <taxon>Dunaliella</taxon>
    </lineage>
</organism>
<evidence type="ECO:0000256" key="8">
    <source>
        <dbReference type="ARBA" id="ARBA00023163"/>
    </source>
</evidence>
<feature type="compositionally biased region" description="Polar residues" evidence="11">
    <location>
        <begin position="59"/>
        <end position="68"/>
    </location>
</feature>
<feature type="compositionally biased region" description="Low complexity" evidence="11">
    <location>
        <begin position="122"/>
        <end position="133"/>
    </location>
</feature>
<evidence type="ECO:0000256" key="5">
    <source>
        <dbReference type="ARBA" id="ARBA00022853"/>
    </source>
</evidence>
<evidence type="ECO:0000313" key="13">
    <source>
        <dbReference type="Proteomes" id="UP000815325"/>
    </source>
</evidence>
<keyword evidence="2" id="KW-0479">Metal-binding</keyword>
<keyword evidence="9" id="KW-0539">Nucleus</keyword>
<protein>
    <recommendedName>
        <fullName evidence="10">SAGA-associated factor 11</fullName>
    </recommendedName>
</protein>
<gene>
    <name evidence="12" type="ORF">DUNSADRAFT_13862</name>
</gene>
<evidence type="ECO:0000256" key="9">
    <source>
        <dbReference type="ARBA" id="ARBA00023242"/>
    </source>
</evidence>
<keyword evidence="5" id="KW-0156">Chromatin regulator</keyword>
<name>A0ABQ7H2X8_DUNSA</name>
<comment type="subcellular location">
    <subcellularLocation>
        <location evidence="1 10">Nucleus</location>
    </subcellularLocation>
</comment>
<evidence type="ECO:0000256" key="2">
    <source>
        <dbReference type="ARBA" id="ARBA00022723"/>
    </source>
</evidence>
<feature type="region of interest" description="Disordered" evidence="11">
    <location>
        <begin position="35"/>
        <end position="90"/>
    </location>
</feature>
<keyword evidence="13" id="KW-1185">Reference proteome</keyword>
<evidence type="ECO:0000256" key="6">
    <source>
        <dbReference type="ARBA" id="ARBA00023015"/>
    </source>
</evidence>
<sequence length="141" mass="15474">MSDHIQIQGLMEALWEEVQDMVILDVAQGVHRAQRWKRPPEDATSSQCKSLKREAGSTAGHQQRQQGPPITPLAPQRGTKGPVDVFGQSHPAKATEIVTCRNCNRQVQAGTFAPHLEKCMGKGRAAGRAASKRIQAQTRQD</sequence>
<keyword evidence="7 10" id="KW-0010">Activator</keyword>
<dbReference type="Gene3D" id="3.30.160.60">
    <property type="entry name" value="Classic Zinc Finger"/>
    <property type="match status" value="1"/>
</dbReference>
<keyword evidence="4" id="KW-0862">Zinc</keyword>
<evidence type="ECO:0000313" key="12">
    <source>
        <dbReference type="EMBL" id="KAF5841217.1"/>
    </source>
</evidence>